<comment type="similarity">
    <text evidence="1">Belongs to the bacterial solute-binding protein 8 family.</text>
</comment>
<dbReference type="Proteomes" id="UP001157069">
    <property type="component" value="Unassembled WGS sequence"/>
</dbReference>
<reference evidence="4" key="1">
    <citation type="journal article" date="2019" name="Int. J. Syst. Evol. Microbiol.">
        <title>The Global Catalogue of Microorganisms (GCM) 10K type strain sequencing project: providing services to taxonomists for standard genome sequencing and annotation.</title>
        <authorList>
            <consortium name="The Broad Institute Genomics Platform"/>
            <consortium name="The Broad Institute Genome Sequencing Center for Infectious Disease"/>
            <person name="Wu L."/>
            <person name="Ma J."/>
        </authorList>
    </citation>
    <scope>NUCLEOTIDE SEQUENCE [LARGE SCALE GENOMIC DNA]</scope>
    <source>
        <strain evidence="4">NBRC 108755</strain>
    </source>
</reference>
<evidence type="ECO:0000313" key="4">
    <source>
        <dbReference type="Proteomes" id="UP001157069"/>
    </source>
</evidence>
<dbReference type="PANTHER" id="PTHR30535:SF4">
    <property type="entry name" value="HEMIN-BINDING PERIPLASMIC PROTEIN HMUT"/>
    <property type="match status" value="1"/>
</dbReference>
<evidence type="ECO:0000259" key="2">
    <source>
        <dbReference type="PROSITE" id="PS50983"/>
    </source>
</evidence>
<dbReference type="Gene3D" id="3.40.50.1980">
    <property type="entry name" value="Nitrogenase molybdenum iron protein domain"/>
    <property type="match status" value="2"/>
</dbReference>
<dbReference type="SUPFAM" id="SSF53807">
    <property type="entry name" value="Helical backbone' metal receptor"/>
    <property type="match status" value="1"/>
</dbReference>
<dbReference type="InterPro" id="IPR002491">
    <property type="entry name" value="ABC_transptr_periplasmic_BD"/>
</dbReference>
<gene>
    <name evidence="3" type="ORF">GCM10025869_11000</name>
</gene>
<feature type="domain" description="Fe/B12 periplasmic-binding" evidence="2">
    <location>
        <begin position="85"/>
        <end position="351"/>
    </location>
</feature>
<dbReference type="PANTHER" id="PTHR30535">
    <property type="entry name" value="VITAMIN B12-BINDING PROTEIN"/>
    <property type="match status" value="1"/>
</dbReference>
<dbReference type="InterPro" id="IPR050902">
    <property type="entry name" value="ABC_Transporter_SBP"/>
</dbReference>
<dbReference type="PROSITE" id="PS50983">
    <property type="entry name" value="FE_B12_PBP"/>
    <property type="match status" value="1"/>
</dbReference>
<name>A0ABQ6JSU1_9MICO</name>
<evidence type="ECO:0000313" key="3">
    <source>
        <dbReference type="EMBL" id="GMA90571.1"/>
    </source>
</evidence>
<accession>A0ABQ6JSU1</accession>
<dbReference type="EMBL" id="BSVA01000001">
    <property type="protein sequence ID" value="GMA90571.1"/>
    <property type="molecule type" value="Genomic_DNA"/>
</dbReference>
<evidence type="ECO:0000256" key="1">
    <source>
        <dbReference type="ARBA" id="ARBA00008814"/>
    </source>
</evidence>
<keyword evidence="4" id="KW-1185">Reference proteome</keyword>
<protein>
    <submittedName>
        <fullName evidence="3">ABC transporter substrate-binding protein</fullName>
    </submittedName>
</protein>
<dbReference type="Pfam" id="PF01497">
    <property type="entry name" value="Peripla_BP_2"/>
    <property type="match status" value="1"/>
</dbReference>
<comment type="caution">
    <text evidence="3">The sequence shown here is derived from an EMBL/GenBank/DDBJ whole genome shotgun (WGS) entry which is preliminary data.</text>
</comment>
<proteinExistence type="inferred from homology"/>
<sequence>MLLAGCAVTADAGGPAATTPPADTRPFSELDFYPDPRLAEGARTAVVATDAVDPIAHDAAQLLPATVVSHDPDGDRDVVVRDTSRVIALDLAGSLAATVWGLGLGDTLVGRDMSTTFPGTEHLPIVTSGAHAVNAESVLALRPTLVLTDGTIGPRDVLEQLRESGVTVVFLENEASLEGAVQLARDTGRALGVAEVGELLAERIASEVDTVRAQIAAVAPSDADKKLRIVFLYLRGTSGIYYLFGAESGADHLIEALGARDVAAELGWEGMRPMTDEAMVEADPDVVLVMTNGLASAGGVDGLLEAKPALALTSAGKHERFVDMGDGQLLSFGPRSALVLDALARALYAKP</sequence>
<organism evidence="3 4">
    <name type="scientific">Homoserinibacter gongjuensis</name>
    <dbReference type="NCBI Taxonomy" id="1162968"/>
    <lineage>
        <taxon>Bacteria</taxon>
        <taxon>Bacillati</taxon>
        <taxon>Actinomycetota</taxon>
        <taxon>Actinomycetes</taxon>
        <taxon>Micrococcales</taxon>
        <taxon>Microbacteriaceae</taxon>
        <taxon>Homoserinibacter</taxon>
    </lineage>
</organism>